<reference evidence="4" key="2">
    <citation type="journal article" date="2016" name="G3 (Bethesda)">
        <title>Genome Evolution in Three Species of Cactophilic Drosophila.</title>
        <authorList>
            <person name="Sanchez-Flores A."/>
            <person name="Penazola F."/>
            <person name="Carpinteyro-Ponce J."/>
            <person name="Nazario-Yepiz N."/>
            <person name="Abreu-Goodger C."/>
            <person name="Machado C.A."/>
            <person name="Markow T.A."/>
        </authorList>
    </citation>
    <scope>NUCLEOTIDE SEQUENCE [LARGE SCALE GENOMIC DNA]</scope>
</reference>
<dbReference type="PANTHER" id="PTHR10380">
    <property type="entry name" value="CUTICLE PROTEIN"/>
    <property type="match status" value="1"/>
</dbReference>
<dbReference type="InterPro" id="IPR031311">
    <property type="entry name" value="CHIT_BIND_RR_consensus"/>
</dbReference>
<reference evidence="4" key="1">
    <citation type="journal article" date="1997" name="Nucleic Acids Res.">
        <title>tRNAscan-SE: a program for improved detection of transfer RNA genes in genomic sequence.</title>
        <authorList>
            <person name="Lowe T.M."/>
            <person name="Eddy S.R."/>
        </authorList>
    </citation>
    <scope>NUCLEOTIDE SEQUENCE [LARGE SCALE GENOMIC DNA]</scope>
</reference>
<reference evidence="5" key="3">
    <citation type="submission" date="2025-08" db="UniProtKB">
        <authorList>
            <consortium name="RefSeq"/>
        </authorList>
    </citation>
    <scope>IDENTIFICATION</scope>
    <source>
        <tissue evidence="5">Whole organism</tissue>
    </source>
</reference>
<evidence type="ECO:0000256" key="3">
    <source>
        <dbReference type="SAM" id="SignalP"/>
    </source>
</evidence>
<dbReference type="Pfam" id="PF00379">
    <property type="entry name" value="Chitin_bind_4"/>
    <property type="match status" value="1"/>
</dbReference>
<dbReference type="InterPro" id="IPR000618">
    <property type="entry name" value="Insect_cuticle"/>
</dbReference>
<organism evidence="4 5">
    <name type="scientific">Drosophila arizonae</name>
    <name type="common">Fruit fly</name>
    <dbReference type="NCBI Taxonomy" id="7263"/>
    <lineage>
        <taxon>Eukaryota</taxon>
        <taxon>Metazoa</taxon>
        <taxon>Ecdysozoa</taxon>
        <taxon>Arthropoda</taxon>
        <taxon>Hexapoda</taxon>
        <taxon>Insecta</taxon>
        <taxon>Pterygota</taxon>
        <taxon>Neoptera</taxon>
        <taxon>Endopterygota</taxon>
        <taxon>Diptera</taxon>
        <taxon>Brachycera</taxon>
        <taxon>Muscomorpha</taxon>
        <taxon>Ephydroidea</taxon>
        <taxon>Drosophilidae</taxon>
        <taxon>Drosophila</taxon>
    </lineage>
</organism>
<evidence type="ECO:0000256" key="2">
    <source>
        <dbReference type="PROSITE-ProRule" id="PRU00497"/>
    </source>
</evidence>
<sequence length="157" mass="17024">MFRLCLLLALCCTGGWGIEAEQQLKLVPIIKSLAEQKNDGSYFFAYEGADGSYREEVGIVRRSKNHMRSADDEDVHSAVAAAAAVAEDNNNADDDDDTELEVSGVYSYIDSDGKQVEVSYVADKNGFVPVGTNIPKEISDAARNAVQSLEVRAGKRS</sequence>
<protein>
    <submittedName>
        <fullName evidence="5">Larval cuticle protein 16/17</fullName>
    </submittedName>
</protein>
<proteinExistence type="predicted"/>
<keyword evidence="3" id="KW-0732">Signal</keyword>
<dbReference type="RefSeq" id="XP_017865165.1">
    <property type="nucleotide sequence ID" value="XM_018009676.1"/>
</dbReference>
<dbReference type="GeneID" id="108615282"/>
<dbReference type="Proteomes" id="UP000694904">
    <property type="component" value="Chromosome 5"/>
</dbReference>
<keyword evidence="1 2" id="KW-0193">Cuticle</keyword>
<feature type="signal peptide" evidence="3">
    <location>
        <begin position="1"/>
        <end position="17"/>
    </location>
</feature>
<feature type="chain" id="PRO_5046568550" evidence="3">
    <location>
        <begin position="18"/>
        <end position="157"/>
    </location>
</feature>
<evidence type="ECO:0000313" key="4">
    <source>
        <dbReference type="Proteomes" id="UP000694904"/>
    </source>
</evidence>
<accession>A0ABM1PD79</accession>
<evidence type="ECO:0000256" key="1">
    <source>
        <dbReference type="ARBA" id="ARBA00022460"/>
    </source>
</evidence>
<dbReference type="PROSITE" id="PS51155">
    <property type="entry name" value="CHIT_BIND_RR_2"/>
    <property type="match status" value="1"/>
</dbReference>
<dbReference type="InterPro" id="IPR050468">
    <property type="entry name" value="Cuticle_Struct_Prot"/>
</dbReference>
<name>A0ABM1PD79_DROAR</name>
<dbReference type="PANTHER" id="PTHR10380:SF233">
    <property type="entry name" value="CUTICULAR PROTEIN 47EB-RELATED"/>
    <property type="match status" value="1"/>
</dbReference>
<evidence type="ECO:0000313" key="5">
    <source>
        <dbReference type="RefSeq" id="XP_017865165.1"/>
    </source>
</evidence>
<gene>
    <name evidence="5" type="primary">LOC108615282</name>
</gene>
<keyword evidence="4" id="KW-1185">Reference proteome</keyword>
<dbReference type="PROSITE" id="PS00233">
    <property type="entry name" value="CHIT_BIND_RR_1"/>
    <property type="match status" value="1"/>
</dbReference>